<feature type="domain" description="BRCT" evidence="22">
    <location>
        <begin position="663"/>
        <end position="752"/>
    </location>
</feature>
<accession>A0AAW0WFY9</accession>
<dbReference type="GO" id="GO:0006303">
    <property type="term" value="P:double-strand break repair via nonhomologous end joining"/>
    <property type="evidence" value="ECO:0007669"/>
    <property type="project" value="TreeGrafter"/>
</dbReference>
<dbReference type="Pfam" id="PF04679">
    <property type="entry name" value="DNA_ligase_A_C"/>
    <property type="match status" value="1"/>
</dbReference>
<keyword evidence="14" id="KW-0234">DNA repair</keyword>
<dbReference type="GO" id="GO:0005524">
    <property type="term" value="F:ATP binding"/>
    <property type="evidence" value="ECO:0007669"/>
    <property type="project" value="UniProtKB-KW"/>
</dbReference>
<keyword evidence="7" id="KW-0479">Metal-binding</keyword>
<evidence type="ECO:0000256" key="19">
    <source>
        <dbReference type="RuleBase" id="RU004196"/>
    </source>
</evidence>
<dbReference type="SUPFAM" id="SSF52113">
    <property type="entry name" value="BRCT domain"/>
    <property type="match status" value="1"/>
</dbReference>
<feature type="region of interest" description="Disordered" evidence="20">
    <location>
        <begin position="625"/>
        <end position="649"/>
    </location>
</feature>
<comment type="cofactor">
    <cofactor evidence="1">
        <name>Mg(2+)</name>
        <dbReference type="ChEBI" id="CHEBI:18420"/>
    </cofactor>
</comment>
<evidence type="ECO:0000256" key="12">
    <source>
        <dbReference type="ARBA" id="ARBA00022842"/>
    </source>
</evidence>
<evidence type="ECO:0000256" key="13">
    <source>
        <dbReference type="ARBA" id="ARBA00023172"/>
    </source>
</evidence>
<evidence type="ECO:0000256" key="16">
    <source>
        <dbReference type="ARBA" id="ARBA00030676"/>
    </source>
</evidence>
<reference evidence="23 24" key="1">
    <citation type="journal article" date="2024" name="BMC Genomics">
        <title>Genome assembly of redclaw crayfish (Cherax quadricarinatus) provides insights into its immune adaptation and hypoxia tolerance.</title>
        <authorList>
            <person name="Liu Z."/>
            <person name="Zheng J."/>
            <person name="Li H."/>
            <person name="Fang K."/>
            <person name="Wang S."/>
            <person name="He J."/>
            <person name="Zhou D."/>
            <person name="Weng S."/>
            <person name="Chi M."/>
            <person name="Gu Z."/>
            <person name="He J."/>
            <person name="Li F."/>
            <person name="Wang M."/>
        </authorList>
    </citation>
    <scope>NUCLEOTIDE SEQUENCE [LARGE SCALE GENOMIC DNA]</scope>
    <source>
        <strain evidence="23">ZL_2023a</strain>
    </source>
</reference>
<keyword evidence="13" id="KW-0233">DNA recombination</keyword>
<dbReference type="SMART" id="SM00292">
    <property type="entry name" value="BRCT"/>
    <property type="match status" value="1"/>
</dbReference>
<dbReference type="AlphaFoldDB" id="A0AAW0WFY9"/>
<keyword evidence="6" id="KW-0436">Ligase</keyword>
<feature type="domain" description="ATP-dependent DNA ligase family profile" evidence="21">
    <location>
        <begin position="369"/>
        <end position="503"/>
    </location>
</feature>
<dbReference type="GO" id="GO:0003910">
    <property type="term" value="F:DNA ligase (ATP) activity"/>
    <property type="evidence" value="ECO:0007669"/>
    <property type="project" value="UniProtKB-EC"/>
</dbReference>
<evidence type="ECO:0000256" key="3">
    <source>
        <dbReference type="ARBA" id="ARBA00007572"/>
    </source>
</evidence>
<dbReference type="CDD" id="cd07903">
    <property type="entry name" value="Adenylation_DNA_ligase_IV"/>
    <property type="match status" value="1"/>
</dbReference>
<dbReference type="SUPFAM" id="SSF56091">
    <property type="entry name" value="DNA ligase/mRNA capping enzyme, catalytic domain"/>
    <property type="match status" value="1"/>
</dbReference>
<dbReference type="EMBL" id="JARKIK010000064">
    <property type="protein sequence ID" value="KAK8730552.1"/>
    <property type="molecule type" value="Genomic_DNA"/>
</dbReference>
<dbReference type="InterPro" id="IPR021536">
    <property type="entry name" value="DNA_ligase_IV_dom"/>
</dbReference>
<dbReference type="PANTHER" id="PTHR45997:SF1">
    <property type="entry name" value="DNA LIGASE 4"/>
    <property type="match status" value="1"/>
</dbReference>
<evidence type="ECO:0000256" key="5">
    <source>
        <dbReference type="ARBA" id="ARBA00022073"/>
    </source>
</evidence>
<dbReference type="Gene3D" id="1.10.3260.10">
    <property type="entry name" value="DNA ligase, ATP-dependent, N-terminal domain"/>
    <property type="match status" value="1"/>
</dbReference>
<dbReference type="Pfam" id="PF11411">
    <property type="entry name" value="DNA_ligase_IV"/>
    <property type="match status" value="1"/>
</dbReference>
<dbReference type="Gene3D" id="3.40.50.10190">
    <property type="entry name" value="BRCT domain"/>
    <property type="match status" value="1"/>
</dbReference>
<dbReference type="GO" id="GO:0003677">
    <property type="term" value="F:DNA binding"/>
    <property type="evidence" value="ECO:0007669"/>
    <property type="project" value="InterPro"/>
</dbReference>
<dbReference type="Gene3D" id="2.40.50.140">
    <property type="entry name" value="Nucleic acid-binding proteins"/>
    <property type="match status" value="1"/>
</dbReference>
<dbReference type="SUPFAM" id="SSF117018">
    <property type="entry name" value="ATP-dependent DNA ligase DNA-binding domain"/>
    <property type="match status" value="1"/>
</dbReference>
<dbReference type="Pfam" id="PF04675">
    <property type="entry name" value="DNA_ligase_A_N"/>
    <property type="match status" value="1"/>
</dbReference>
<evidence type="ECO:0000256" key="11">
    <source>
        <dbReference type="ARBA" id="ARBA00022840"/>
    </source>
</evidence>
<keyword evidence="24" id="KW-1185">Reference proteome</keyword>
<dbReference type="InterPro" id="IPR036599">
    <property type="entry name" value="DNA_ligase_N_sf"/>
</dbReference>
<evidence type="ECO:0000256" key="8">
    <source>
        <dbReference type="ARBA" id="ARBA00022737"/>
    </source>
</evidence>
<dbReference type="GO" id="GO:0032807">
    <property type="term" value="C:DNA ligase IV complex"/>
    <property type="evidence" value="ECO:0007669"/>
    <property type="project" value="TreeGrafter"/>
</dbReference>
<dbReference type="InterPro" id="IPR029710">
    <property type="entry name" value="LIG4"/>
</dbReference>
<keyword evidence="11" id="KW-0067">ATP-binding</keyword>
<comment type="subcellular location">
    <subcellularLocation>
        <location evidence="2">Nucleus</location>
    </subcellularLocation>
</comment>
<dbReference type="EC" id="6.5.1.1" evidence="4"/>
<dbReference type="Gene3D" id="3.30.470.30">
    <property type="entry name" value="DNA ligase/mRNA capping enzyme"/>
    <property type="match status" value="1"/>
</dbReference>
<gene>
    <name evidence="23" type="ORF">OTU49_008063</name>
</gene>
<dbReference type="InterPro" id="IPR036420">
    <property type="entry name" value="BRCT_dom_sf"/>
</dbReference>
<dbReference type="NCBIfam" id="TIGR00574">
    <property type="entry name" value="dnl1"/>
    <property type="match status" value="1"/>
</dbReference>
<dbReference type="PROSITE" id="PS50160">
    <property type="entry name" value="DNA_LIGASE_A3"/>
    <property type="match status" value="1"/>
</dbReference>
<evidence type="ECO:0000256" key="10">
    <source>
        <dbReference type="ARBA" id="ARBA00022763"/>
    </source>
</evidence>
<evidence type="ECO:0000313" key="24">
    <source>
        <dbReference type="Proteomes" id="UP001445076"/>
    </source>
</evidence>
<evidence type="ECO:0000259" key="22">
    <source>
        <dbReference type="PROSITE" id="PS50172"/>
    </source>
</evidence>
<dbReference type="GO" id="GO:0046872">
    <property type="term" value="F:metal ion binding"/>
    <property type="evidence" value="ECO:0007669"/>
    <property type="project" value="UniProtKB-KW"/>
</dbReference>
<dbReference type="InterPro" id="IPR012308">
    <property type="entry name" value="DNA_ligase_ATP-dep_N"/>
</dbReference>
<dbReference type="GO" id="GO:0071897">
    <property type="term" value="P:DNA biosynthetic process"/>
    <property type="evidence" value="ECO:0007669"/>
    <property type="project" value="InterPro"/>
</dbReference>
<dbReference type="CDD" id="cd07968">
    <property type="entry name" value="OBF_DNA_ligase_IV"/>
    <property type="match status" value="1"/>
</dbReference>
<evidence type="ECO:0000256" key="1">
    <source>
        <dbReference type="ARBA" id="ARBA00001946"/>
    </source>
</evidence>
<comment type="caution">
    <text evidence="23">The sequence shown here is derived from an EMBL/GenBank/DDBJ whole genome shotgun (WGS) entry which is preliminary data.</text>
</comment>
<comment type="similarity">
    <text evidence="3 19">Belongs to the ATP-dependent DNA ligase family.</text>
</comment>
<evidence type="ECO:0000256" key="20">
    <source>
        <dbReference type="SAM" id="MobiDB-lite"/>
    </source>
</evidence>
<dbReference type="Pfam" id="PF00533">
    <property type="entry name" value="BRCT"/>
    <property type="match status" value="1"/>
</dbReference>
<keyword evidence="10" id="KW-0227">DNA damage</keyword>
<keyword evidence="15" id="KW-0539">Nucleus</keyword>
<evidence type="ECO:0000256" key="14">
    <source>
        <dbReference type="ARBA" id="ARBA00023204"/>
    </source>
</evidence>
<feature type="non-terminal residue" evidence="23">
    <location>
        <position position="1"/>
    </location>
</feature>
<dbReference type="CDD" id="cd17722">
    <property type="entry name" value="BRCT_DNA_ligase_IV_rpt1"/>
    <property type="match status" value="1"/>
</dbReference>
<dbReference type="GO" id="GO:0005958">
    <property type="term" value="C:DNA-dependent protein kinase-DNA ligase 4 complex"/>
    <property type="evidence" value="ECO:0007669"/>
    <property type="project" value="TreeGrafter"/>
</dbReference>
<dbReference type="GO" id="GO:0006297">
    <property type="term" value="P:nucleotide-excision repair, DNA gap filling"/>
    <property type="evidence" value="ECO:0007669"/>
    <property type="project" value="TreeGrafter"/>
</dbReference>
<dbReference type="FunFam" id="2.40.50.140:FF:000173">
    <property type="entry name" value="DNA ligase"/>
    <property type="match status" value="1"/>
</dbReference>
<dbReference type="SUPFAM" id="SSF50249">
    <property type="entry name" value="Nucleic acid-binding proteins"/>
    <property type="match status" value="1"/>
</dbReference>
<evidence type="ECO:0000256" key="15">
    <source>
        <dbReference type="ARBA" id="ARBA00023242"/>
    </source>
</evidence>
<name>A0AAW0WFY9_CHEQU</name>
<evidence type="ECO:0000259" key="21">
    <source>
        <dbReference type="PROSITE" id="PS50160"/>
    </source>
</evidence>
<protein>
    <recommendedName>
        <fullName evidence="5">DNA ligase 4</fullName>
        <ecNumber evidence="4">6.5.1.1</ecNumber>
    </recommendedName>
    <alternativeName>
        <fullName evidence="17">DNA ligase IV</fullName>
    </alternativeName>
    <alternativeName>
        <fullName evidence="16">Polydeoxyribonucleotide synthase [ATP] 4</fullName>
    </alternativeName>
</protein>
<dbReference type="InterPro" id="IPR001357">
    <property type="entry name" value="BRCT_dom"/>
</dbReference>
<dbReference type="GO" id="GO:0006310">
    <property type="term" value="P:DNA recombination"/>
    <property type="evidence" value="ECO:0007669"/>
    <property type="project" value="UniProtKB-KW"/>
</dbReference>
<evidence type="ECO:0000256" key="9">
    <source>
        <dbReference type="ARBA" id="ARBA00022741"/>
    </source>
</evidence>
<keyword evidence="12" id="KW-0460">Magnesium</keyword>
<evidence type="ECO:0000256" key="17">
    <source>
        <dbReference type="ARBA" id="ARBA00031942"/>
    </source>
</evidence>
<sequence length="827" mass="94234">ITTTQKVLQHFYNNFIQMSGGCSVDSIIPWAQVCRMLDKVQSAVRASKREMLQKFIKNFRECLQKKLQQDPNAPDSFFPVLRILLPALDRSRGAYGVKERKLAELYIRILGLKKEGNDAQKLLHFRKPKSASGSETGDFAEVAYYVLKSRCPDSGNMSLRDVDTHLTSIAENYSAKRHEEVERSLLVMLRSMTATEQKWLIRVLLKDMRLGIGQNAILNAWHPDAKDFYDVNNSLEKVCKTLQNPSVRLHEIEVSLLSAFRPMLAERAIIEKVEAQMAHKAFYSETKYDGERSQIHKKGNVYKYFSRNGFDFTSNFGGDRDCGLFTPHLHPLFPAHVKEVILDGEMVGWSKKHNRIVSKGEHMDVKNLREDGDWHVCFCVFDIIYLNGQVMTNLPLSERLDKLRTVINPLEGRVMFSTTTLVKSKEDVVKLLNEAIDNREEGLVLKDPDSVYRPASRKGGWIKVKPEYVDSLVPELDLLIIGGYYGKGRHQGVLSHFLLGVAVPNEEPGGKPCEFHSFCRIGSGYTAAELSDLVDKLRPNTRVGHQPRNIVVSREKPDVWIEPVKSYIVQVRAAEIVKSDLYQAGVTLRFPRVEKVRYDKPWYDTLTTVQLDQLVKEASGKLATKHYIDGGDEPSAKRKSPTKAEHPSLPLHYTPAEISKVVKKDEILSGLEMCVMGHSDEYTKQQLETMIVEHGGSFTQHPGQNTHCIITNTVSIRVKNYIQSGKHNIIRPSWIEACSKSSRLLPWGPLDVIHVQDKENEHMKELFDEFGDSYTEPADEKSLKRIMDNMKNESWTPLSVDEMCKLDEQICEPGDARALFRRIKAFF</sequence>
<keyword evidence="8" id="KW-0677">Repeat</keyword>
<dbReference type="InterPro" id="IPR044125">
    <property type="entry name" value="Adenylation_DNA_ligase_IV"/>
</dbReference>
<evidence type="ECO:0000256" key="4">
    <source>
        <dbReference type="ARBA" id="ARBA00012727"/>
    </source>
</evidence>
<feature type="non-terminal residue" evidence="23">
    <location>
        <position position="827"/>
    </location>
</feature>
<organism evidence="23 24">
    <name type="scientific">Cherax quadricarinatus</name>
    <name type="common">Australian red claw crayfish</name>
    <dbReference type="NCBI Taxonomy" id="27406"/>
    <lineage>
        <taxon>Eukaryota</taxon>
        <taxon>Metazoa</taxon>
        <taxon>Ecdysozoa</taxon>
        <taxon>Arthropoda</taxon>
        <taxon>Crustacea</taxon>
        <taxon>Multicrustacea</taxon>
        <taxon>Malacostraca</taxon>
        <taxon>Eumalacostraca</taxon>
        <taxon>Eucarida</taxon>
        <taxon>Decapoda</taxon>
        <taxon>Pleocyemata</taxon>
        <taxon>Astacidea</taxon>
        <taxon>Parastacoidea</taxon>
        <taxon>Parastacidae</taxon>
        <taxon>Cherax</taxon>
    </lineage>
</organism>
<dbReference type="InterPro" id="IPR012310">
    <property type="entry name" value="DNA_ligase_ATP-dep_cent"/>
</dbReference>
<evidence type="ECO:0000256" key="6">
    <source>
        <dbReference type="ARBA" id="ARBA00022598"/>
    </source>
</evidence>
<dbReference type="PROSITE" id="PS50172">
    <property type="entry name" value="BRCT"/>
    <property type="match status" value="1"/>
</dbReference>
<proteinExistence type="inferred from homology"/>
<dbReference type="InterPro" id="IPR012309">
    <property type="entry name" value="DNA_ligase_ATP-dep_C"/>
</dbReference>
<dbReference type="Pfam" id="PF01068">
    <property type="entry name" value="DNA_ligase_A_M"/>
    <property type="match status" value="1"/>
</dbReference>
<evidence type="ECO:0000313" key="23">
    <source>
        <dbReference type="EMBL" id="KAK8730552.1"/>
    </source>
</evidence>
<dbReference type="Proteomes" id="UP001445076">
    <property type="component" value="Unassembled WGS sequence"/>
</dbReference>
<dbReference type="PANTHER" id="PTHR45997">
    <property type="entry name" value="DNA LIGASE 4"/>
    <property type="match status" value="1"/>
</dbReference>
<evidence type="ECO:0000256" key="18">
    <source>
        <dbReference type="ARBA" id="ARBA00034003"/>
    </source>
</evidence>
<dbReference type="InterPro" id="IPR000977">
    <property type="entry name" value="DNA_ligase_ATP-dep"/>
</dbReference>
<comment type="catalytic activity">
    <reaction evidence="18">
        <text>ATP + (deoxyribonucleotide)n-3'-hydroxyl + 5'-phospho-(deoxyribonucleotide)m = (deoxyribonucleotide)n+m + AMP + diphosphate.</text>
        <dbReference type="EC" id="6.5.1.1"/>
    </reaction>
</comment>
<keyword evidence="9" id="KW-0547">Nucleotide-binding</keyword>
<evidence type="ECO:0000256" key="2">
    <source>
        <dbReference type="ARBA" id="ARBA00004123"/>
    </source>
</evidence>
<dbReference type="InterPro" id="IPR012340">
    <property type="entry name" value="NA-bd_OB-fold"/>
</dbReference>
<evidence type="ECO:0000256" key="7">
    <source>
        <dbReference type="ARBA" id="ARBA00022723"/>
    </source>
</evidence>